<accession>A0A9P5SNZ7</accession>
<organism evidence="8 9">
    <name type="scientific">Podila minutissima</name>
    <dbReference type="NCBI Taxonomy" id="64525"/>
    <lineage>
        <taxon>Eukaryota</taxon>
        <taxon>Fungi</taxon>
        <taxon>Fungi incertae sedis</taxon>
        <taxon>Mucoromycota</taxon>
        <taxon>Mortierellomycotina</taxon>
        <taxon>Mortierellomycetes</taxon>
        <taxon>Mortierellales</taxon>
        <taxon>Mortierellaceae</taxon>
        <taxon>Podila</taxon>
    </lineage>
</organism>
<dbReference type="Gene3D" id="3.30.160.60">
    <property type="entry name" value="Classic Zinc Finger"/>
    <property type="match status" value="2"/>
</dbReference>
<keyword evidence="1" id="KW-0479">Metal-binding</keyword>
<comment type="caution">
    <text evidence="8">The sequence shown here is derived from an EMBL/GenBank/DDBJ whole genome shotgun (WGS) entry which is preliminary data.</text>
</comment>
<feature type="region of interest" description="Disordered" evidence="6">
    <location>
        <begin position="1"/>
        <end position="21"/>
    </location>
</feature>
<dbReference type="Proteomes" id="UP000696485">
    <property type="component" value="Unassembled WGS sequence"/>
</dbReference>
<evidence type="ECO:0000256" key="5">
    <source>
        <dbReference type="PROSITE-ProRule" id="PRU00042"/>
    </source>
</evidence>
<gene>
    <name evidence="8" type="ORF">BG006_004264</name>
</gene>
<dbReference type="PANTHER" id="PTHR46179">
    <property type="entry name" value="ZINC FINGER PROTEIN"/>
    <property type="match status" value="1"/>
</dbReference>
<keyword evidence="2" id="KW-0677">Repeat</keyword>
<dbReference type="InterPro" id="IPR051061">
    <property type="entry name" value="Zinc_finger_trans_reg"/>
</dbReference>
<reference evidence="8" key="1">
    <citation type="journal article" date="2020" name="Fungal Divers.">
        <title>Resolving the Mortierellaceae phylogeny through synthesis of multi-gene phylogenetics and phylogenomics.</title>
        <authorList>
            <person name="Vandepol N."/>
            <person name="Liber J."/>
            <person name="Desiro A."/>
            <person name="Na H."/>
            <person name="Kennedy M."/>
            <person name="Barry K."/>
            <person name="Grigoriev I.V."/>
            <person name="Miller A.N."/>
            <person name="O'Donnell K."/>
            <person name="Stajich J.E."/>
            <person name="Bonito G."/>
        </authorList>
    </citation>
    <scope>NUCLEOTIDE SEQUENCE</scope>
    <source>
        <strain evidence="8">NVP1</strain>
    </source>
</reference>
<feature type="region of interest" description="Disordered" evidence="6">
    <location>
        <begin position="206"/>
        <end position="257"/>
    </location>
</feature>
<feature type="domain" description="C2H2-type" evidence="7">
    <location>
        <begin position="352"/>
        <end position="381"/>
    </location>
</feature>
<feature type="compositionally biased region" description="Low complexity" evidence="6">
    <location>
        <begin position="35"/>
        <end position="45"/>
    </location>
</feature>
<dbReference type="FunFam" id="3.30.160.60:FF:000072">
    <property type="entry name" value="zinc finger protein 143 isoform X1"/>
    <property type="match status" value="1"/>
</dbReference>
<feature type="domain" description="C2H2-type" evidence="7">
    <location>
        <begin position="321"/>
        <end position="351"/>
    </location>
</feature>
<dbReference type="PANTHER" id="PTHR46179:SF26">
    <property type="entry name" value="ZINC FINGER PROTEIN 423 HOMOLOG"/>
    <property type="match status" value="1"/>
</dbReference>
<feature type="compositionally biased region" description="Basic residues" evidence="6">
    <location>
        <begin position="300"/>
        <end position="310"/>
    </location>
</feature>
<keyword evidence="4" id="KW-0862">Zinc</keyword>
<feature type="region of interest" description="Disordered" evidence="6">
    <location>
        <begin position="35"/>
        <end position="55"/>
    </location>
</feature>
<evidence type="ECO:0000256" key="6">
    <source>
        <dbReference type="SAM" id="MobiDB-lite"/>
    </source>
</evidence>
<dbReference type="Pfam" id="PF00096">
    <property type="entry name" value="zf-C2H2"/>
    <property type="match status" value="2"/>
</dbReference>
<dbReference type="PROSITE" id="PS50157">
    <property type="entry name" value="ZINC_FINGER_C2H2_2"/>
    <property type="match status" value="2"/>
</dbReference>
<dbReference type="GO" id="GO:0003712">
    <property type="term" value="F:transcription coregulator activity"/>
    <property type="evidence" value="ECO:0007669"/>
    <property type="project" value="TreeGrafter"/>
</dbReference>
<dbReference type="EMBL" id="JAAAUY010000236">
    <property type="protein sequence ID" value="KAF9332842.1"/>
    <property type="molecule type" value="Genomic_DNA"/>
</dbReference>
<feature type="compositionally biased region" description="Polar residues" evidence="6">
    <location>
        <begin position="1"/>
        <end position="11"/>
    </location>
</feature>
<evidence type="ECO:0000256" key="1">
    <source>
        <dbReference type="ARBA" id="ARBA00022723"/>
    </source>
</evidence>
<keyword evidence="3 5" id="KW-0863">Zinc-finger</keyword>
<feature type="region of interest" description="Disordered" evidence="6">
    <location>
        <begin position="285"/>
        <end position="315"/>
    </location>
</feature>
<evidence type="ECO:0000259" key="7">
    <source>
        <dbReference type="PROSITE" id="PS50157"/>
    </source>
</evidence>
<dbReference type="InterPro" id="IPR036236">
    <property type="entry name" value="Znf_C2H2_sf"/>
</dbReference>
<dbReference type="GO" id="GO:0005634">
    <property type="term" value="C:nucleus"/>
    <property type="evidence" value="ECO:0007669"/>
    <property type="project" value="TreeGrafter"/>
</dbReference>
<dbReference type="GO" id="GO:0008270">
    <property type="term" value="F:zinc ion binding"/>
    <property type="evidence" value="ECO:0007669"/>
    <property type="project" value="UniProtKB-KW"/>
</dbReference>
<evidence type="ECO:0000256" key="2">
    <source>
        <dbReference type="ARBA" id="ARBA00022737"/>
    </source>
</evidence>
<dbReference type="PROSITE" id="PS00028">
    <property type="entry name" value="ZINC_FINGER_C2H2_1"/>
    <property type="match status" value="2"/>
</dbReference>
<feature type="compositionally biased region" description="Basic residues" evidence="6">
    <location>
        <begin position="206"/>
        <end position="226"/>
    </location>
</feature>
<protein>
    <recommendedName>
        <fullName evidence="7">C2H2-type domain-containing protein</fullName>
    </recommendedName>
</protein>
<dbReference type="SMART" id="SM00355">
    <property type="entry name" value="ZnF_C2H2"/>
    <property type="match status" value="2"/>
</dbReference>
<dbReference type="AlphaFoldDB" id="A0A9P5SNZ7"/>
<dbReference type="InterPro" id="IPR013087">
    <property type="entry name" value="Znf_C2H2_type"/>
</dbReference>
<feature type="compositionally biased region" description="Low complexity" evidence="6">
    <location>
        <begin position="227"/>
        <end position="257"/>
    </location>
</feature>
<evidence type="ECO:0000256" key="4">
    <source>
        <dbReference type="ARBA" id="ARBA00022833"/>
    </source>
</evidence>
<proteinExistence type="predicted"/>
<evidence type="ECO:0000256" key="3">
    <source>
        <dbReference type="ARBA" id="ARBA00022771"/>
    </source>
</evidence>
<sequence>MTASPISNSKAQTKDIHQSQNSAFDESYHFQHVNNASRHSSNHSSPMTSPQPTHFASNLNHHLQILGNHPASPVFLDMQTDSFMQSRSNMLFSEYEAEYPTDLNASPLSDTQASGDFLYSHHSTHRAPKSEFSNDQFAAMAPSYMLAMSRSFSESQISMCDDASPTFLSSQAGLNQATGAREDMCESPLVYGSQNVYEDEYYLSHHNHHHGHHHSHHHSHPHHHSHSYSSSSLSTLSDDSSSMSPRSPFSNNMSLSNSSTSIASAYPLSRTLSEPLIPLFQSESMMPSSDALNPDGVKPAPKRSRGRRVSSHPDNSGCKVFTCRYEDCGKIFKRSEHLKRHVRSIHTMDKPFECPIQNCPKRFSRSDNLNQHIRIHRHSPRGKKDTNGLGNLHHHEHDPIHSKAFASFTPFLQSYSTDMISLN</sequence>
<dbReference type="SUPFAM" id="SSF57667">
    <property type="entry name" value="beta-beta-alpha zinc fingers"/>
    <property type="match status" value="1"/>
</dbReference>
<evidence type="ECO:0000313" key="9">
    <source>
        <dbReference type="Proteomes" id="UP000696485"/>
    </source>
</evidence>
<dbReference type="GO" id="GO:0000978">
    <property type="term" value="F:RNA polymerase II cis-regulatory region sequence-specific DNA binding"/>
    <property type="evidence" value="ECO:0007669"/>
    <property type="project" value="UniProtKB-ARBA"/>
</dbReference>
<dbReference type="GO" id="GO:0000981">
    <property type="term" value="F:DNA-binding transcription factor activity, RNA polymerase II-specific"/>
    <property type="evidence" value="ECO:0007669"/>
    <property type="project" value="UniProtKB-ARBA"/>
</dbReference>
<name>A0A9P5SNZ7_9FUNG</name>
<evidence type="ECO:0000313" key="8">
    <source>
        <dbReference type="EMBL" id="KAF9332842.1"/>
    </source>
</evidence>
<keyword evidence="9" id="KW-1185">Reference proteome</keyword>
<feature type="compositionally biased region" description="Polar residues" evidence="6">
    <location>
        <begin position="46"/>
        <end position="55"/>
    </location>
</feature>